<protein>
    <submittedName>
        <fullName evidence="1">Uncharacterized protein</fullName>
    </submittedName>
</protein>
<reference evidence="1" key="2">
    <citation type="submission" date="2015-07" db="EMBL/GenBank/DDBJ databases">
        <title>Plasmids, circular viruses and viroids from rat gut.</title>
        <authorList>
            <person name="Jorgensen T.J."/>
            <person name="Hansen M.A."/>
            <person name="Xu Z."/>
            <person name="Tabak M.A."/>
            <person name="Sorensen S.J."/>
            <person name="Hansen L.H."/>
        </authorList>
    </citation>
    <scope>NUCLEOTIDE SEQUENCE</scope>
    <source>
        <plasmid evidence="1">pRGFK1245</plasmid>
    </source>
</reference>
<evidence type="ECO:0000313" key="1">
    <source>
        <dbReference type="EMBL" id="CRY96747.1"/>
    </source>
</evidence>
<dbReference type="AlphaFoldDB" id="A0A0H5QLW7"/>
<accession>A0A0H5QLW7</accession>
<geneLocation type="plasmid" evidence="1">
    <name>pRGFK1245</name>
</geneLocation>
<name>A0A0H5QLW7_9ZZZZ</name>
<keyword evidence="1" id="KW-0614">Plasmid</keyword>
<dbReference type="EMBL" id="LN853817">
    <property type="protein sequence ID" value="CRY96747.1"/>
    <property type="molecule type" value="Genomic_DNA"/>
</dbReference>
<sequence>MAPAAQAIRNQEILKTEYSEKAAIGALYDELSKGIESLKKGDVYTIDEAWEEIDKI</sequence>
<organism evidence="1">
    <name type="scientific">uncultured prokaryote</name>
    <dbReference type="NCBI Taxonomy" id="198431"/>
    <lineage>
        <taxon>unclassified sequences</taxon>
        <taxon>environmental samples</taxon>
    </lineage>
</organism>
<reference evidence="1" key="1">
    <citation type="submission" date="2015-06" db="EMBL/GenBank/DDBJ databases">
        <authorList>
            <person name="Joergensen T."/>
        </authorList>
    </citation>
    <scope>NUCLEOTIDE SEQUENCE</scope>
    <source>
        <plasmid evidence="1">pRGFK1245</plasmid>
    </source>
</reference>
<proteinExistence type="predicted"/>